<accession>C5J728</accession>
<keyword evidence="3" id="KW-1185">Reference proteome</keyword>
<feature type="transmembrane region" description="Helical" evidence="1">
    <location>
        <begin position="35"/>
        <end position="57"/>
    </location>
</feature>
<dbReference type="NCBIfam" id="NF045833">
    <property type="entry name" value="P80_membrane"/>
    <property type="match status" value="1"/>
</dbReference>
<dbReference type="HOGENOM" id="CLU_387234_0_0_14"/>
<evidence type="ECO:0000256" key="1">
    <source>
        <dbReference type="SAM" id="Phobius"/>
    </source>
</evidence>
<dbReference type="AlphaFoldDB" id="C5J728"/>
<reference evidence="3" key="1">
    <citation type="journal article" date="2009" name="BMC Bioinformatics">
        <title>The Mycoplasma conjunctivae genome sequencing, annotation and analysis.</title>
        <authorList>
            <person name="Calderon-Copete S.P."/>
            <person name="Wigger G."/>
            <person name="Wunderlin C."/>
            <person name="Schmidheini T."/>
            <person name="Frey J."/>
            <person name="Quail M.A."/>
            <person name="Falquet L."/>
        </authorList>
    </citation>
    <scope>NUCLEOTIDE SEQUENCE [LARGE SCALE GENOMIC DNA]</scope>
    <source>
        <strain evidence="3">ATCC 25834 / NCTC 10147 / HRC/581</strain>
    </source>
</reference>
<protein>
    <recommendedName>
        <fullName evidence="4">Membrane protein P80</fullName>
    </recommendedName>
</protein>
<evidence type="ECO:0000313" key="2">
    <source>
        <dbReference type="EMBL" id="CAT05291.1"/>
    </source>
</evidence>
<keyword evidence="1" id="KW-0472">Membrane</keyword>
<dbReference type="eggNOG" id="ENOG5030MDH">
    <property type="taxonomic scope" value="Bacteria"/>
</dbReference>
<dbReference type="KEGG" id="mco:MCJ_005940"/>
<evidence type="ECO:0008006" key="4">
    <source>
        <dbReference type="Google" id="ProtNLM"/>
    </source>
</evidence>
<organism evidence="2 3">
    <name type="scientific">Mesomycoplasma conjunctivae (strain ATCC 25834 / NCTC 10147 / HRC/581)</name>
    <name type="common">Mycoplasma conjunctivae</name>
    <dbReference type="NCBI Taxonomy" id="572263"/>
    <lineage>
        <taxon>Bacteria</taxon>
        <taxon>Bacillati</taxon>
        <taxon>Mycoplasmatota</taxon>
        <taxon>Mycoplasmoidales</taxon>
        <taxon>Metamycoplasmataceae</taxon>
        <taxon>Mesomycoplasma</taxon>
    </lineage>
</organism>
<keyword evidence="1" id="KW-0812">Transmembrane</keyword>
<name>C5J728_MESCH</name>
<proteinExistence type="predicted"/>
<keyword evidence="1" id="KW-1133">Transmembrane helix</keyword>
<dbReference type="EMBL" id="FM864216">
    <property type="protein sequence ID" value="CAT05291.1"/>
    <property type="molecule type" value="Genomic_DNA"/>
</dbReference>
<evidence type="ECO:0000313" key="3">
    <source>
        <dbReference type="Proteomes" id="UP000001491"/>
    </source>
</evidence>
<gene>
    <name evidence="2" type="ordered locus">MCJ_005940</name>
</gene>
<sequence length="714" mass="80802">MKKQDIFKKIAKLNSDNKDAKAPKEKKPLSTKAKVSYSLLGVSAFALVLGLGIGIPISAASQSTTISKLRDPQEVGVTFSSPKGDKDLTIGTILSNYKSDSNVQRENLDKAKKSLIEFLYNQEYEASKVFNAAWENTNTSETQGNSRRFTIRSFAEIRESEKKFLEDERSRYQRTFGFDNWESEFNKYLNTDSRYNGAVNFEQALDSLAISKAVDTAFARFKLTFDTTFTLNDIENRILKDDIKDENGNIVFKKGDKLFKDIIVVGQNAESANIVNASGQKNNTNNQDDKNLKVAVFITKSFIKKYINPKNIIDELYFSANAPLKNNFQFFNISQVSINAKPNAQDFKNAWSVDKTALEQLLAYKPIKPSDQTATTNEVHNNLELLEKFQGGLSKDVDQNKNDQILLTTLDYDGNKNRAKNLGQLPLASAQGVLNNNDASYILAFLDDIFSPKDNSQILSKTLFENIKKYVFKNNENLLPETSTLKGKDLSQIKEINRKLKDFIQGLSENQLREAGKAFQKTFAASDSDDRLKTIYKISNQLKIALDSKGLKVIAYDKIDTYEQFAKIIKEQLQLKANNQIDSSINSTIDIAQIFSSITNNDFIQALVITDDSFKQTLVKDLGNISESAKNDFLNSVTQSSNNYLNFYILDQVLQINSKLQNYITQVTLNNSNADFKYDKTKERWELTKVPDKEARQAILDDLETRFSVRKGQK</sequence>
<dbReference type="Proteomes" id="UP000001491">
    <property type="component" value="Chromosome"/>
</dbReference>